<dbReference type="InterPro" id="IPR006379">
    <property type="entry name" value="HAD-SF_hydro_IIB"/>
</dbReference>
<comment type="caution">
    <text evidence="1">The sequence shown here is derived from an EMBL/GenBank/DDBJ whole genome shotgun (WGS) entry which is preliminary data.</text>
</comment>
<accession>A0A133Y3A3</accession>
<dbReference type="Proteomes" id="UP000070422">
    <property type="component" value="Unassembled WGS sequence"/>
</dbReference>
<dbReference type="NCBIfam" id="TIGR01484">
    <property type="entry name" value="HAD-SF-IIB"/>
    <property type="match status" value="1"/>
</dbReference>
<name>A0A133Y3A3_9LACT</name>
<dbReference type="PROSITE" id="PS01228">
    <property type="entry name" value="COF_1"/>
    <property type="match status" value="1"/>
</dbReference>
<dbReference type="InterPro" id="IPR036412">
    <property type="entry name" value="HAD-like_sf"/>
</dbReference>
<dbReference type="GO" id="GO:0005829">
    <property type="term" value="C:cytosol"/>
    <property type="evidence" value="ECO:0007669"/>
    <property type="project" value="TreeGrafter"/>
</dbReference>
<evidence type="ECO:0000313" key="1">
    <source>
        <dbReference type="EMBL" id="KXB37680.1"/>
    </source>
</evidence>
<protein>
    <submittedName>
        <fullName evidence="1">HAD hydrolase, family IIB</fullName>
    </submittedName>
</protein>
<gene>
    <name evidence="1" type="ORF">HMPREF3187_00396</name>
</gene>
<evidence type="ECO:0000313" key="2">
    <source>
        <dbReference type="Proteomes" id="UP000070422"/>
    </source>
</evidence>
<dbReference type="Gene3D" id="3.40.50.1000">
    <property type="entry name" value="HAD superfamily/HAD-like"/>
    <property type="match status" value="1"/>
</dbReference>
<dbReference type="PANTHER" id="PTHR10000">
    <property type="entry name" value="PHOSPHOSERINE PHOSPHATASE"/>
    <property type="match status" value="1"/>
</dbReference>
<organism evidence="1 2">
    <name type="scientific">Aerococcus christensenii</name>
    <dbReference type="NCBI Taxonomy" id="87541"/>
    <lineage>
        <taxon>Bacteria</taxon>
        <taxon>Bacillati</taxon>
        <taxon>Bacillota</taxon>
        <taxon>Bacilli</taxon>
        <taxon>Lactobacillales</taxon>
        <taxon>Aerococcaceae</taxon>
        <taxon>Aerococcus</taxon>
    </lineage>
</organism>
<dbReference type="STRING" id="87541.AWM71_02270"/>
<dbReference type="PROSITE" id="PS01229">
    <property type="entry name" value="COF_2"/>
    <property type="match status" value="1"/>
</dbReference>
<sequence length="268" mass="30374">MEWWNKVMIEEQQVLNDAVAFITDLDGTLVADSTQVAEEDKALLHQLSEKMYIGIATGRSMKEIHYIEEQCGLICDIKIAFNGGIIDYKGKRLKDCALPQNDLAELMDYIEEHQIIFDALDNVDRIGTYTTTNLKKLWNMRLMTVPNLYQTLKEKKIYKINLRPKSDEADEMLATLRAHFPQLTICKSGNERIEITPKEISKGEALRILAEHCHLHFICVGDSENDSSMFEEADQSFCLAHAAPAVLGKVTTVIQTFSELGEHLLPGK</sequence>
<dbReference type="InterPro" id="IPR023214">
    <property type="entry name" value="HAD_sf"/>
</dbReference>
<dbReference type="Gene3D" id="3.30.1240.10">
    <property type="match status" value="1"/>
</dbReference>
<proteinExistence type="predicted"/>
<dbReference type="GO" id="GO:0016791">
    <property type="term" value="F:phosphatase activity"/>
    <property type="evidence" value="ECO:0007669"/>
    <property type="project" value="TreeGrafter"/>
</dbReference>
<reference evidence="1 2" key="1">
    <citation type="submission" date="2016-01" db="EMBL/GenBank/DDBJ databases">
        <authorList>
            <person name="Oliw E.H."/>
        </authorList>
    </citation>
    <scope>NUCLEOTIDE SEQUENCE [LARGE SCALE GENOMIC DNA]</scope>
    <source>
        <strain evidence="1 2">KA00635</strain>
    </source>
</reference>
<dbReference type="AlphaFoldDB" id="A0A133Y3A3"/>
<dbReference type="EMBL" id="LSCQ01000020">
    <property type="protein sequence ID" value="KXB37680.1"/>
    <property type="molecule type" value="Genomic_DNA"/>
</dbReference>
<dbReference type="PANTHER" id="PTHR10000:SF8">
    <property type="entry name" value="HAD SUPERFAMILY HYDROLASE-LIKE, TYPE 3"/>
    <property type="match status" value="1"/>
</dbReference>
<dbReference type="Pfam" id="PF08282">
    <property type="entry name" value="Hydrolase_3"/>
    <property type="match status" value="1"/>
</dbReference>
<dbReference type="PATRIC" id="fig|87541.4.peg.400"/>
<dbReference type="GO" id="GO:0000287">
    <property type="term" value="F:magnesium ion binding"/>
    <property type="evidence" value="ECO:0007669"/>
    <property type="project" value="TreeGrafter"/>
</dbReference>
<keyword evidence="1" id="KW-0378">Hydrolase</keyword>
<dbReference type="SUPFAM" id="SSF56784">
    <property type="entry name" value="HAD-like"/>
    <property type="match status" value="1"/>
</dbReference>